<organism evidence="10 11">
    <name type="scientific">Noviluteimonas caseinilytica</name>
    <dbReference type="NCBI Taxonomy" id="2675101"/>
    <lineage>
        <taxon>Bacteria</taxon>
        <taxon>Pseudomonadati</taxon>
        <taxon>Pseudomonadota</taxon>
        <taxon>Gammaproteobacteria</taxon>
        <taxon>Lysobacterales</taxon>
        <taxon>Lysobacteraceae</taxon>
        <taxon>Noviluteimonas</taxon>
    </lineage>
</organism>
<dbReference type="Proteomes" id="UP000681317">
    <property type="component" value="Chromosome"/>
</dbReference>
<dbReference type="PIRSF" id="PIRSF000521">
    <property type="entry name" value="Transaminase_4ab_Lys_Orn"/>
    <property type="match status" value="1"/>
</dbReference>
<comment type="cofactor">
    <cofactor evidence="1 9">
        <name>pyridoxal 5'-phosphate</name>
        <dbReference type="ChEBI" id="CHEBI:597326"/>
    </cofactor>
</comment>
<protein>
    <recommendedName>
        <fullName evidence="9">Adenosylmethionine-8-amino-7-oxononanoate aminotransferase</fullName>
        <ecNumber evidence="9">2.6.1.62</ecNumber>
    </recommendedName>
    <alternativeName>
        <fullName evidence="9">7,8-diamino-pelargonic acid aminotransferase</fullName>
        <shortName evidence="9">DAPA AT</shortName>
        <shortName evidence="9">DAPA aminotransferase</shortName>
    </alternativeName>
    <alternativeName>
        <fullName evidence="9">7,8-diaminononanoate synthase</fullName>
        <shortName evidence="9">DANS</shortName>
    </alternativeName>
    <alternativeName>
        <fullName evidence="9">Diaminopelargonic acid synthase</fullName>
    </alternativeName>
</protein>
<feature type="binding site" evidence="9">
    <location>
        <begin position="336"/>
        <end position="337"/>
    </location>
    <ligand>
        <name>pyridoxal 5'-phosphate</name>
        <dbReference type="ChEBI" id="CHEBI:597326"/>
    </ligand>
</feature>
<dbReference type="PANTHER" id="PTHR42684">
    <property type="entry name" value="ADENOSYLMETHIONINE-8-AMINO-7-OXONONANOATE AMINOTRANSFERASE"/>
    <property type="match status" value="1"/>
</dbReference>
<keyword evidence="9" id="KW-0963">Cytoplasm</keyword>
<evidence type="ECO:0000256" key="3">
    <source>
        <dbReference type="ARBA" id="ARBA00022576"/>
    </source>
</evidence>
<evidence type="ECO:0000256" key="6">
    <source>
        <dbReference type="ARBA" id="ARBA00022756"/>
    </source>
</evidence>
<dbReference type="InterPro" id="IPR005815">
    <property type="entry name" value="BioA"/>
</dbReference>
<evidence type="ECO:0000256" key="5">
    <source>
        <dbReference type="ARBA" id="ARBA00022691"/>
    </source>
</evidence>
<feature type="binding site" evidence="9">
    <location>
        <position position="68"/>
    </location>
    <ligand>
        <name>substrate</name>
    </ligand>
</feature>
<dbReference type="NCBIfam" id="TIGR00508">
    <property type="entry name" value="bioA"/>
    <property type="match status" value="1"/>
</dbReference>
<dbReference type="InterPro" id="IPR015424">
    <property type="entry name" value="PyrdxlP-dep_Trfase"/>
</dbReference>
<dbReference type="NCBIfam" id="NF004624">
    <property type="entry name" value="PRK05964.1"/>
    <property type="match status" value="1"/>
</dbReference>
<evidence type="ECO:0000256" key="9">
    <source>
        <dbReference type="HAMAP-Rule" id="MF_00834"/>
    </source>
</evidence>
<feature type="modified residue" description="N6-(pyridoxal phosphate)lysine" evidence="9">
    <location>
        <position position="301"/>
    </location>
</feature>
<comment type="catalytic activity">
    <reaction evidence="8 9">
        <text>(8S)-8-amino-7-oxononanoate + S-adenosyl-L-methionine = S-adenosyl-4-methylsulfanyl-2-oxobutanoate + (7R,8S)-7,8-diammoniononanoate</text>
        <dbReference type="Rhea" id="RHEA:16861"/>
        <dbReference type="ChEBI" id="CHEBI:16490"/>
        <dbReference type="ChEBI" id="CHEBI:59789"/>
        <dbReference type="ChEBI" id="CHEBI:149468"/>
        <dbReference type="ChEBI" id="CHEBI:149469"/>
        <dbReference type="EC" id="2.6.1.62"/>
    </reaction>
</comment>
<comment type="similarity">
    <text evidence="9">Belongs to the class-III pyridoxal-phosphate-dependent aminotransferase family. BioA subfamily.</text>
</comment>
<evidence type="ECO:0000256" key="1">
    <source>
        <dbReference type="ARBA" id="ARBA00001933"/>
    </source>
</evidence>
<evidence type="ECO:0000313" key="10">
    <source>
        <dbReference type="EMBL" id="BCT92731.1"/>
    </source>
</evidence>
<dbReference type="EMBL" id="AP024545">
    <property type="protein sequence ID" value="BCT92731.1"/>
    <property type="molecule type" value="Genomic_DNA"/>
</dbReference>
<keyword evidence="3 9" id="KW-0032">Aminotransferase</keyword>
<dbReference type="Pfam" id="PF00202">
    <property type="entry name" value="Aminotran_3"/>
    <property type="match status" value="1"/>
</dbReference>
<comment type="subcellular location">
    <subcellularLocation>
        <location evidence="9">Cytoplasm</location>
    </subcellularLocation>
</comment>
<keyword evidence="6 9" id="KW-0093">Biotin biosynthesis</keyword>
<dbReference type="GO" id="GO:0008483">
    <property type="term" value="F:transaminase activity"/>
    <property type="evidence" value="ECO:0007669"/>
    <property type="project" value="UniProtKB-KW"/>
</dbReference>
<keyword evidence="4 9" id="KW-0808">Transferase</keyword>
<proteinExistence type="inferred from homology"/>
<dbReference type="InterPro" id="IPR049704">
    <property type="entry name" value="Aminotrans_3_PPA_site"/>
</dbReference>
<comment type="pathway">
    <text evidence="2 9">Cofactor biosynthesis; biotin biosynthesis; 7,8-diaminononanoate from 8-amino-7-oxononanoate (SAM route): step 1/1.</text>
</comment>
<reference evidence="10 11" key="1">
    <citation type="submission" date="2021-03" db="EMBL/GenBank/DDBJ databases">
        <title>Complete Genome Sequences of Two Lysobacter Strains Isolated from Sea Water (Lysobacter caseinilyticus) and Soil (Lysobacter helvus) in South Korea.</title>
        <authorList>
            <person name="Watanabe Y."/>
            <person name="Arakawa K."/>
        </authorList>
    </citation>
    <scope>NUCLEOTIDE SEQUENCE [LARGE SCALE GENOMIC DNA]</scope>
    <source>
        <strain evidence="10 11">KVB24</strain>
    </source>
</reference>
<comment type="function">
    <text evidence="9">Catalyzes the transfer of the alpha-amino group from S-adenosyl-L-methionine (SAM) to 7-keto-8-aminopelargonic acid (KAPA) to form 7,8-diaminopelargonic acid (DAPA). It is the only aminotransferase known to utilize SAM as an amino donor.</text>
</comment>
<feature type="site" description="Participates in the substrate recognition with KAPA and in a stacking interaction with the adenine ring of SAM" evidence="9">
    <location>
        <position position="30"/>
    </location>
</feature>
<dbReference type="InterPro" id="IPR005814">
    <property type="entry name" value="Aminotrans_3"/>
</dbReference>
<dbReference type="InterPro" id="IPR015422">
    <property type="entry name" value="PyrdxlP-dep_Trfase_small"/>
</dbReference>
<feature type="binding site" evidence="9">
    <location>
        <position position="301"/>
    </location>
    <ligand>
        <name>substrate</name>
    </ligand>
</feature>
<comment type="subunit">
    <text evidence="9">Homodimer.</text>
</comment>
<dbReference type="Gene3D" id="3.90.1150.10">
    <property type="entry name" value="Aspartate Aminotransferase, domain 1"/>
    <property type="match status" value="1"/>
</dbReference>
<keyword evidence="5 9" id="KW-0949">S-adenosyl-L-methionine</keyword>
<dbReference type="PROSITE" id="PS00600">
    <property type="entry name" value="AA_TRANSFER_CLASS_3"/>
    <property type="match status" value="1"/>
</dbReference>
<feature type="binding site" evidence="9">
    <location>
        <position position="335"/>
    </location>
    <ligand>
        <name>substrate</name>
    </ligand>
</feature>
<dbReference type="SUPFAM" id="SSF53383">
    <property type="entry name" value="PLP-dependent transferases"/>
    <property type="match status" value="1"/>
</dbReference>
<dbReference type="HAMAP" id="MF_00834">
    <property type="entry name" value="BioA"/>
    <property type="match status" value="1"/>
</dbReference>
<feature type="binding site" evidence="9">
    <location>
        <position position="430"/>
    </location>
    <ligand>
        <name>substrate</name>
    </ligand>
</feature>
<gene>
    <name evidence="9 10" type="primary">bioA</name>
    <name evidence="10" type="ORF">LYSCAS_17550</name>
</gene>
<evidence type="ECO:0000313" key="11">
    <source>
        <dbReference type="Proteomes" id="UP000681317"/>
    </source>
</evidence>
<dbReference type="PANTHER" id="PTHR42684:SF17">
    <property type="entry name" value="ADENOSYLMETHIONINE-8-AMINO-7-OXONONANOATE AMINOTRANSFERASE"/>
    <property type="match status" value="1"/>
</dbReference>
<dbReference type="Gene3D" id="3.40.640.10">
    <property type="entry name" value="Type I PLP-dependent aspartate aminotransferase-like (Major domain)"/>
    <property type="match status" value="1"/>
</dbReference>
<keyword evidence="7 9" id="KW-0663">Pyridoxal phosphate</keyword>
<feature type="binding site" evidence="9">
    <location>
        <position position="272"/>
    </location>
    <ligand>
        <name>pyridoxal 5'-phosphate</name>
        <dbReference type="ChEBI" id="CHEBI:597326"/>
    </ligand>
</feature>
<keyword evidence="11" id="KW-1185">Reference proteome</keyword>
<dbReference type="RefSeq" id="WP_213433606.1">
    <property type="nucleotide sequence ID" value="NZ_AP024545.1"/>
</dbReference>
<feature type="binding site" evidence="9">
    <location>
        <begin position="133"/>
        <end position="134"/>
    </location>
    <ligand>
        <name>pyridoxal 5'-phosphate</name>
        <dbReference type="ChEBI" id="CHEBI:597326"/>
    </ligand>
</feature>
<evidence type="ECO:0000256" key="4">
    <source>
        <dbReference type="ARBA" id="ARBA00022679"/>
    </source>
</evidence>
<sequence length="468" mass="50844">MARMDQGHEQGIITDARWRARDLAVLWHPCTQMREHPDILPLVPIARGEGAWLIGHDGRRYLDAVSSWWTNLFGHAEPRIAQAIAAQAGTLEQVILAGFSHAPAVELAERLLAIAPRQAGRAPLAKVFYADNGSAGVEVALKMAFHWFRNRGEDKRTKFVALENGYHGETIGALSVGDIPLYRRVYAPLLAEGMFAPSPDAYMARDGETARDCAERAALGLQAVFEAHPGEICALILEPRVQCAGGMRMHDPHYLARARELCDAHGVFLIADEIAVGFGRTGTRFACEQAAIQPDLMCLSKGLTGGFLPLAAVLATQAIYDGFLDDSRERAFLHSHSYTGNPLACAAALRSLSIFDEDDILARNVRTAARMSELAAIIGEMPHVADVRQAGMIVAFELTRGGDRATPFAAASRVGLKAYRAALEGGVVLRPLGDILYWMPPYCVDDDQLRLLAETTQAAILDATRDAA</sequence>
<evidence type="ECO:0000256" key="2">
    <source>
        <dbReference type="ARBA" id="ARBA00005063"/>
    </source>
</evidence>
<dbReference type="EC" id="2.6.1.62" evidence="9"/>
<evidence type="ECO:0000256" key="8">
    <source>
        <dbReference type="ARBA" id="ARBA00048449"/>
    </source>
</evidence>
<name>A0ABM7Q5Z9_9GAMM</name>
<evidence type="ECO:0000256" key="7">
    <source>
        <dbReference type="ARBA" id="ARBA00022898"/>
    </source>
</evidence>
<accession>A0ABM7Q5Z9</accession>
<dbReference type="CDD" id="cd00610">
    <property type="entry name" value="OAT_like"/>
    <property type="match status" value="1"/>
</dbReference>
<dbReference type="InterPro" id="IPR015421">
    <property type="entry name" value="PyrdxlP-dep_Trfase_major"/>
</dbReference>
<feature type="binding site" evidence="9">
    <location>
        <position position="166"/>
    </location>
    <ligand>
        <name>substrate</name>
    </ligand>
</feature>